<dbReference type="InterPro" id="IPR036186">
    <property type="entry name" value="Serpin_sf"/>
</dbReference>
<accession>A0A7W8CTT5</accession>
<evidence type="ECO:0000313" key="4">
    <source>
        <dbReference type="EMBL" id="MBB5181201.1"/>
    </source>
</evidence>
<dbReference type="PANTHER" id="PTHR11461:SF211">
    <property type="entry name" value="GH10112P-RELATED"/>
    <property type="match status" value="1"/>
</dbReference>
<dbReference type="Gene3D" id="2.30.39.10">
    <property type="entry name" value="Alpha-1-antitrypsin, domain 1"/>
    <property type="match status" value="1"/>
</dbReference>
<evidence type="ECO:0000256" key="2">
    <source>
        <dbReference type="SAM" id="SignalP"/>
    </source>
</evidence>
<comment type="caution">
    <text evidence="4">The sequence shown here is derived from an EMBL/GenBank/DDBJ whole genome shotgun (WGS) entry which is preliminary data.</text>
</comment>
<feature type="chain" id="PRO_5038888975" evidence="2">
    <location>
        <begin position="23"/>
        <end position="413"/>
    </location>
</feature>
<dbReference type="InterPro" id="IPR000215">
    <property type="entry name" value="Serpin_fam"/>
</dbReference>
<keyword evidence="5" id="KW-1185">Reference proteome</keyword>
<evidence type="ECO:0000256" key="1">
    <source>
        <dbReference type="RuleBase" id="RU000411"/>
    </source>
</evidence>
<reference evidence="4 5" key="1">
    <citation type="submission" date="2020-08" db="EMBL/GenBank/DDBJ databases">
        <title>Genomic Encyclopedia of Type Strains, Phase IV (KMG-IV): sequencing the most valuable type-strain genomes for metagenomic binning, comparative biology and taxonomic classification.</title>
        <authorList>
            <person name="Goeker M."/>
        </authorList>
    </citation>
    <scope>NUCLEOTIDE SEQUENCE [LARGE SCALE GENOMIC DNA]</scope>
    <source>
        <strain evidence="4 5">DSM 15895</strain>
    </source>
</reference>
<feature type="signal peptide" evidence="2">
    <location>
        <begin position="1"/>
        <end position="22"/>
    </location>
</feature>
<dbReference type="Proteomes" id="UP000525923">
    <property type="component" value="Unassembled WGS sequence"/>
</dbReference>
<dbReference type="InterPro" id="IPR023796">
    <property type="entry name" value="Serpin_dom"/>
</dbReference>
<gene>
    <name evidence="4" type="ORF">HNQ44_002666</name>
</gene>
<dbReference type="Gene3D" id="3.30.497.10">
    <property type="entry name" value="Antithrombin, subunit I, domain 2"/>
    <property type="match status" value="1"/>
</dbReference>
<dbReference type="SUPFAM" id="SSF56574">
    <property type="entry name" value="Serpins"/>
    <property type="match status" value="1"/>
</dbReference>
<dbReference type="CDD" id="cd19588">
    <property type="entry name" value="serpin_miropin-like"/>
    <property type="match status" value="1"/>
</dbReference>
<comment type="similarity">
    <text evidence="1">Belongs to the serpin family.</text>
</comment>
<dbReference type="SMART" id="SM00093">
    <property type="entry name" value="SERPIN"/>
    <property type="match status" value="1"/>
</dbReference>
<dbReference type="PROSITE" id="PS51257">
    <property type="entry name" value="PROKAR_LIPOPROTEIN"/>
    <property type="match status" value="1"/>
</dbReference>
<dbReference type="AlphaFoldDB" id="A0A7W8CTT5"/>
<keyword evidence="2" id="KW-0732">Signal</keyword>
<organism evidence="4 5">
    <name type="scientific">Planococcus koreensis</name>
    <dbReference type="NCBI Taxonomy" id="112331"/>
    <lineage>
        <taxon>Bacteria</taxon>
        <taxon>Bacillati</taxon>
        <taxon>Bacillota</taxon>
        <taxon>Bacilli</taxon>
        <taxon>Bacillales</taxon>
        <taxon>Caryophanaceae</taxon>
        <taxon>Planococcus</taxon>
    </lineage>
</organism>
<protein>
    <submittedName>
        <fullName evidence="4">Serpin B</fullName>
    </submittedName>
</protein>
<dbReference type="RefSeq" id="WP_135502865.1">
    <property type="nucleotide sequence ID" value="NZ_JACHHE010000007.1"/>
</dbReference>
<dbReference type="InterPro" id="IPR023795">
    <property type="entry name" value="Serpin_CS"/>
</dbReference>
<dbReference type="PROSITE" id="PS00284">
    <property type="entry name" value="SERPIN"/>
    <property type="match status" value="1"/>
</dbReference>
<dbReference type="GO" id="GO:0004867">
    <property type="term" value="F:serine-type endopeptidase inhibitor activity"/>
    <property type="evidence" value="ECO:0007669"/>
    <property type="project" value="InterPro"/>
</dbReference>
<evidence type="ECO:0000313" key="5">
    <source>
        <dbReference type="Proteomes" id="UP000525923"/>
    </source>
</evidence>
<dbReference type="PANTHER" id="PTHR11461">
    <property type="entry name" value="SERINE PROTEASE INHIBITOR, SERPIN"/>
    <property type="match status" value="1"/>
</dbReference>
<dbReference type="InterPro" id="IPR042178">
    <property type="entry name" value="Serpin_sf_1"/>
</dbReference>
<dbReference type="OrthoDB" id="9764871at2"/>
<proteinExistence type="inferred from homology"/>
<dbReference type="InterPro" id="IPR042185">
    <property type="entry name" value="Serpin_sf_2"/>
</dbReference>
<dbReference type="GO" id="GO:0005615">
    <property type="term" value="C:extracellular space"/>
    <property type="evidence" value="ECO:0007669"/>
    <property type="project" value="InterPro"/>
</dbReference>
<evidence type="ECO:0000259" key="3">
    <source>
        <dbReference type="SMART" id="SM00093"/>
    </source>
</evidence>
<dbReference type="Pfam" id="PF00079">
    <property type="entry name" value="Serpin"/>
    <property type="match status" value="1"/>
</dbReference>
<dbReference type="EMBL" id="JACHHE010000007">
    <property type="protein sequence ID" value="MBB5181201.1"/>
    <property type="molecule type" value="Genomic_DNA"/>
</dbReference>
<sequence length="413" mass="45155">MKKLLFGAIGVLIIFVSGCGQPGNSTGTNVADDVEFGKDEYQNITLSGNALGMAVLPEIKPDNSGNAFISPTSLYMALAMAYNGADGKTKEEIADVLYTELDAEGMNRANASLLAMLDKESEAITLNVANSMWLNGEFQLQEGFAANNQDYFNAELEVIDVTAAGTADKINGWVDDATAGKIKDMVADPLNPDLVVMLLNAIYFNADWQFEFDEKQTAAALFYNEDGKAMEKQFMKMETRLDYLETDEFQAVALPYGEGDVTMNVFLPAEGTTLAEFTESLSSEKWESWKSGFNEQPVSIQMPKFQLSYEVELNDVLKKLGMATAFQKGANFSKIIEEDDPLWISLVKQKTFIEVDEKGTEAAAATQIDIVTESAGPEAVSMVVDRPFYIAISDEQTGAILFMGAIRDPLAAK</sequence>
<feature type="domain" description="Serpin" evidence="3">
    <location>
        <begin position="53"/>
        <end position="409"/>
    </location>
</feature>
<name>A0A7W8CTT5_9BACL</name>